<dbReference type="CDD" id="cd06261">
    <property type="entry name" value="TM_PBP2"/>
    <property type="match status" value="1"/>
</dbReference>
<dbReference type="PANTHER" id="PTHR43163">
    <property type="entry name" value="DIPEPTIDE TRANSPORT SYSTEM PERMEASE PROTEIN DPPB-RELATED"/>
    <property type="match status" value="1"/>
</dbReference>
<evidence type="ECO:0000313" key="10">
    <source>
        <dbReference type="Proteomes" id="UP000030377"/>
    </source>
</evidence>
<accession>A0A0A3YP55</accession>
<comment type="caution">
    <text evidence="9">The sequence shown here is derived from an EMBL/GenBank/DDBJ whole genome shotgun (WGS) entry which is preliminary data.</text>
</comment>
<feature type="domain" description="ABC transmembrane type-1" evidence="8">
    <location>
        <begin position="95"/>
        <end position="300"/>
    </location>
</feature>
<dbReference type="Proteomes" id="UP000030377">
    <property type="component" value="Unassembled WGS sequence"/>
</dbReference>
<feature type="transmembrane region" description="Helical" evidence="7">
    <location>
        <begin position="101"/>
        <end position="122"/>
    </location>
</feature>
<protein>
    <submittedName>
        <fullName evidence="9">Peptide ABC transporter</fullName>
    </submittedName>
</protein>
<dbReference type="AlphaFoldDB" id="A0A0A3YP55"/>
<keyword evidence="6 7" id="KW-0472">Membrane</keyword>
<dbReference type="Pfam" id="PF00528">
    <property type="entry name" value="BPD_transp_1"/>
    <property type="match status" value="1"/>
</dbReference>
<keyword evidence="2 7" id="KW-0813">Transport</keyword>
<reference evidence="9 10" key="1">
    <citation type="submission" date="2014-09" db="EMBL/GenBank/DDBJ databases">
        <title>Draft genome of Bradyrhizobium japonicum Is-34.</title>
        <authorList>
            <person name="Tsurumaru H."/>
            <person name="Yamakawa T."/>
            <person name="Hashimoto S."/>
            <person name="Okizaki K."/>
            <person name="Kanesaki Y."/>
            <person name="Yoshikawa H."/>
            <person name="Yajima S."/>
        </authorList>
    </citation>
    <scope>NUCLEOTIDE SEQUENCE [LARGE SCALE GENOMIC DNA]</scope>
    <source>
        <strain evidence="9 10">Is-34</strain>
    </source>
</reference>
<dbReference type="EMBL" id="JRPN01000025">
    <property type="protein sequence ID" value="KGT75453.1"/>
    <property type="molecule type" value="Genomic_DNA"/>
</dbReference>
<proteinExistence type="inferred from homology"/>
<feature type="transmembrane region" description="Helical" evidence="7">
    <location>
        <begin position="134"/>
        <end position="161"/>
    </location>
</feature>
<keyword evidence="5 7" id="KW-1133">Transmembrane helix</keyword>
<evidence type="ECO:0000313" key="9">
    <source>
        <dbReference type="EMBL" id="KGT75453.1"/>
    </source>
</evidence>
<dbReference type="Pfam" id="PF19300">
    <property type="entry name" value="BPD_transp_1_N"/>
    <property type="match status" value="1"/>
</dbReference>
<dbReference type="STRING" id="375.BKD09_RS17470"/>
<evidence type="ECO:0000256" key="7">
    <source>
        <dbReference type="RuleBase" id="RU363032"/>
    </source>
</evidence>
<dbReference type="Gene3D" id="1.10.3720.10">
    <property type="entry name" value="MetI-like"/>
    <property type="match status" value="1"/>
</dbReference>
<evidence type="ECO:0000256" key="1">
    <source>
        <dbReference type="ARBA" id="ARBA00004651"/>
    </source>
</evidence>
<dbReference type="RefSeq" id="WP_028156810.1">
    <property type="nucleotide sequence ID" value="NZ_CP126005.1"/>
</dbReference>
<evidence type="ECO:0000256" key="4">
    <source>
        <dbReference type="ARBA" id="ARBA00022692"/>
    </source>
</evidence>
<dbReference type="InterPro" id="IPR000515">
    <property type="entry name" value="MetI-like"/>
</dbReference>
<name>A0A0A3YP55_BRAJP</name>
<evidence type="ECO:0000256" key="2">
    <source>
        <dbReference type="ARBA" id="ARBA00022448"/>
    </source>
</evidence>
<comment type="similarity">
    <text evidence="7">Belongs to the binding-protein-dependent transport system permease family.</text>
</comment>
<evidence type="ECO:0000256" key="3">
    <source>
        <dbReference type="ARBA" id="ARBA00022475"/>
    </source>
</evidence>
<dbReference type="PANTHER" id="PTHR43163:SF6">
    <property type="entry name" value="DIPEPTIDE TRANSPORT SYSTEM PERMEASE PROTEIN DPPB-RELATED"/>
    <property type="match status" value="1"/>
</dbReference>
<keyword evidence="4 7" id="KW-0812">Transmembrane</keyword>
<gene>
    <name evidence="9" type="ORF">MA20_33920</name>
</gene>
<organism evidence="9 10">
    <name type="scientific">Bradyrhizobium japonicum</name>
    <dbReference type="NCBI Taxonomy" id="375"/>
    <lineage>
        <taxon>Bacteria</taxon>
        <taxon>Pseudomonadati</taxon>
        <taxon>Pseudomonadota</taxon>
        <taxon>Alphaproteobacteria</taxon>
        <taxon>Hyphomicrobiales</taxon>
        <taxon>Nitrobacteraceae</taxon>
        <taxon>Bradyrhizobium</taxon>
    </lineage>
</organism>
<dbReference type="PROSITE" id="PS50928">
    <property type="entry name" value="ABC_TM1"/>
    <property type="match status" value="1"/>
</dbReference>
<feature type="transmembrane region" description="Helical" evidence="7">
    <location>
        <begin position="281"/>
        <end position="307"/>
    </location>
</feature>
<dbReference type="InterPro" id="IPR045621">
    <property type="entry name" value="BPD_transp_1_N"/>
</dbReference>
<dbReference type="GO" id="GO:0005886">
    <property type="term" value="C:plasma membrane"/>
    <property type="evidence" value="ECO:0007669"/>
    <property type="project" value="UniProtKB-SubCell"/>
</dbReference>
<sequence length="313" mass="33704">MKSLLLRRLAVLLPTLLLVSMMVFGLQKLLPGDPALALAGEERNPEVVEYLRQKYRFNDPIPVQYAVWLKALVHGDFGTSVRTRLPIGTMLAEKLPVTVELAMLSMLVALLVGLPIGIFAALGRGTPFDYGASLFGLAGLSIPHFWLGIMLILLFSVNLGWLPAGGFVPPSESVGGNLLSMLMPALVLGTGTAAIMMRHVRGAMIEAMKQDYVRTARAKGVRESTIVLRHALPNALIPVVTLGTLQFGELLAGAVLTEQVFSIPGFGKMVVDGVFSRDYAVVQAVVLCTAAVFLLMSLIADVAYVLLNPRLRS</sequence>
<dbReference type="InterPro" id="IPR035906">
    <property type="entry name" value="MetI-like_sf"/>
</dbReference>
<dbReference type="SUPFAM" id="SSF161098">
    <property type="entry name" value="MetI-like"/>
    <property type="match status" value="1"/>
</dbReference>
<feature type="transmembrane region" description="Helical" evidence="7">
    <location>
        <begin position="181"/>
        <end position="200"/>
    </location>
</feature>
<comment type="subcellular location">
    <subcellularLocation>
        <location evidence="1 7">Cell membrane</location>
        <topology evidence="1 7">Multi-pass membrane protein</topology>
    </subcellularLocation>
</comment>
<evidence type="ECO:0000256" key="6">
    <source>
        <dbReference type="ARBA" id="ARBA00023136"/>
    </source>
</evidence>
<evidence type="ECO:0000259" key="8">
    <source>
        <dbReference type="PROSITE" id="PS50928"/>
    </source>
</evidence>
<dbReference type="GO" id="GO:0071916">
    <property type="term" value="F:dipeptide transmembrane transporter activity"/>
    <property type="evidence" value="ECO:0007669"/>
    <property type="project" value="TreeGrafter"/>
</dbReference>
<keyword evidence="3" id="KW-1003">Cell membrane</keyword>
<evidence type="ECO:0000256" key="5">
    <source>
        <dbReference type="ARBA" id="ARBA00022989"/>
    </source>
</evidence>